<evidence type="ECO:0000313" key="1">
    <source>
        <dbReference type="EMBL" id="TWU64519.1"/>
    </source>
</evidence>
<protein>
    <submittedName>
        <fullName evidence="1">Uncharacterized protein</fullName>
    </submittedName>
</protein>
<dbReference type="AlphaFoldDB" id="A0A5C6FNH9"/>
<organism evidence="1 2">
    <name type="scientific">Crateriforma conspicua</name>
    <dbReference type="NCBI Taxonomy" id="2527996"/>
    <lineage>
        <taxon>Bacteria</taxon>
        <taxon>Pseudomonadati</taxon>
        <taxon>Planctomycetota</taxon>
        <taxon>Planctomycetia</taxon>
        <taxon>Planctomycetales</taxon>
        <taxon>Planctomycetaceae</taxon>
        <taxon>Crateriforma</taxon>
    </lineage>
</organism>
<dbReference type="InterPro" id="IPR036390">
    <property type="entry name" value="WH_DNA-bd_sf"/>
</dbReference>
<reference evidence="1 2" key="1">
    <citation type="submission" date="2019-02" db="EMBL/GenBank/DDBJ databases">
        <title>Deep-cultivation of Planctomycetes and their phenomic and genomic characterization uncovers novel biology.</title>
        <authorList>
            <person name="Wiegand S."/>
            <person name="Jogler M."/>
            <person name="Boedeker C."/>
            <person name="Pinto D."/>
            <person name="Vollmers J."/>
            <person name="Rivas-Marin E."/>
            <person name="Kohn T."/>
            <person name="Peeters S.H."/>
            <person name="Heuer A."/>
            <person name="Rast P."/>
            <person name="Oberbeckmann S."/>
            <person name="Bunk B."/>
            <person name="Jeske O."/>
            <person name="Meyerdierks A."/>
            <person name="Storesund J.E."/>
            <person name="Kallscheuer N."/>
            <person name="Luecker S."/>
            <person name="Lage O.M."/>
            <person name="Pohl T."/>
            <person name="Merkel B.J."/>
            <person name="Hornburger P."/>
            <person name="Mueller R.-W."/>
            <person name="Bruemmer F."/>
            <person name="Labrenz M."/>
            <person name="Spormann A.M."/>
            <person name="Op Den Camp H."/>
            <person name="Overmann J."/>
            <person name="Amann R."/>
            <person name="Jetten M.S.M."/>
            <person name="Mascher T."/>
            <person name="Medema M.H."/>
            <person name="Devos D.P."/>
            <person name="Kaster A.-K."/>
            <person name="Ovreas L."/>
            <person name="Rohde M."/>
            <person name="Galperin M.Y."/>
            <person name="Jogler C."/>
        </authorList>
    </citation>
    <scope>NUCLEOTIDE SEQUENCE [LARGE SCALE GENOMIC DNA]</scope>
    <source>
        <strain evidence="1 2">V7</strain>
    </source>
</reference>
<sequence>MVKRIRLQHRDHAILRHIARYRMTTAETLHEMFFAGKGADAVTSTLRRLREADYVCSSDLAPPRRCYYRLTARATRAIGVAPSLSRPLGEQALPIRYAVLRHCSKSKRQFLTADEFCSEFSECVATGLPNEPYCLHDDGESPGLVFLLVDLGADVGRIVRKCRKALGERKRILGFRDLIEGKAFSVNVLTARDEKRVALQTALERDNSITDAVSVSVVNDFVGLI</sequence>
<dbReference type="Proteomes" id="UP000316476">
    <property type="component" value="Unassembled WGS sequence"/>
</dbReference>
<dbReference type="EMBL" id="SJPZ01000001">
    <property type="protein sequence ID" value="TWU64519.1"/>
    <property type="molecule type" value="Genomic_DNA"/>
</dbReference>
<comment type="caution">
    <text evidence="1">The sequence shown here is derived from an EMBL/GenBank/DDBJ whole genome shotgun (WGS) entry which is preliminary data.</text>
</comment>
<name>A0A5C6FNH9_9PLAN</name>
<gene>
    <name evidence="1" type="ORF">V7x_00630</name>
</gene>
<evidence type="ECO:0000313" key="2">
    <source>
        <dbReference type="Proteomes" id="UP000316476"/>
    </source>
</evidence>
<dbReference type="SUPFAM" id="SSF46785">
    <property type="entry name" value="Winged helix' DNA-binding domain"/>
    <property type="match status" value="1"/>
</dbReference>
<proteinExistence type="predicted"/>
<accession>A0A5C6FNH9</accession>